<dbReference type="InterPro" id="IPR036390">
    <property type="entry name" value="WH_DNA-bd_sf"/>
</dbReference>
<dbReference type="InterPro" id="IPR011991">
    <property type="entry name" value="ArsR-like_HTH"/>
</dbReference>
<dbReference type="GO" id="GO:0003700">
    <property type="term" value="F:DNA-binding transcription factor activity"/>
    <property type="evidence" value="ECO:0007669"/>
    <property type="project" value="InterPro"/>
</dbReference>
<dbReference type="PROSITE" id="PS50987">
    <property type="entry name" value="HTH_ARSR_2"/>
    <property type="match status" value="1"/>
</dbReference>
<organism evidence="2 3">
    <name type="scientific">Beutenbergia cavernae (strain ATCC BAA-8 / DSM 12333 / CCUG 43141 / JCM 11478 / NBRC 16432 / NCIMB 13614 / HKI 0122)</name>
    <dbReference type="NCBI Taxonomy" id="471853"/>
    <lineage>
        <taxon>Bacteria</taxon>
        <taxon>Bacillati</taxon>
        <taxon>Actinomycetota</taxon>
        <taxon>Actinomycetes</taxon>
        <taxon>Micrococcales</taxon>
        <taxon>Beutenbergiaceae</taxon>
        <taxon>Beutenbergia</taxon>
    </lineage>
</organism>
<accession>C5C0D2</accession>
<dbReference type="NCBIfam" id="NF033788">
    <property type="entry name" value="HTH_metalloreg"/>
    <property type="match status" value="1"/>
</dbReference>
<dbReference type="InterPro" id="IPR001845">
    <property type="entry name" value="HTH_ArsR_DNA-bd_dom"/>
</dbReference>
<dbReference type="KEGG" id="bcv:Bcav_1057"/>
<dbReference type="eggNOG" id="COG0640">
    <property type="taxonomic scope" value="Bacteria"/>
</dbReference>
<dbReference type="Proteomes" id="UP000007962">
    <property type="component" value="Chromosome"/>
</dbReference>
<dbReference type="SMART" id="SM00418">
    <property type="entry name" value="HTH_ARSR"/>
    <property type="match status" value="1"/>
</dbReference>
<sequence length="111" mass="12290">MVKYSKADPSLDEVFAALTDPTRRAMLAHLRAGPATVTELAAPLGATLPAMAKHLAVLERTGLITTRKVGRSRHCTLRAGALRPAAEWMDGYRRFWADRLDSLEDYLEENP</sequence>
<evidence type="ECO:0000313" key="3">
    <source>
        <dbReference type="Proteomes" id="UP000007962"/>
    </source>
</evidence>
<dbReference type="RefSeq" id="WP_015881558.1">
    <property type="nucleotide sequence ID" value="NC_012669.1"/>
</dbReference>
<dbReference type="EMBL" id="CP001618">
    <property type="protein sequence ID" value="ACQ79318.1"/>
    <property type="molecule type" value="Genomic_DNA"/>
</dbReference>
<proteinExistence type="predicted"/>
<dbReference type="Gene3D" id="1.10.10.10">
    <property type="entry name" value="Winged helix-like DNA-binding domain superfamily/Winged helix DNA-binding domain"/>
    <property type="match status" value="1"/>
</dbReference>
<dbReference type="PRINTS" id="PR00778">
    <property type="entry name" value="HTHARSR"/>
</dbReference>
<dbReference type="HOGENOM" id="CLU_097806_0_2_11"/>
<dbReference type="InterPro" id="IPR036388">
    <property type="entry name" value="WH-like_DNA-bd_sf"/>
</dbReference>
<evidence type="ECO:0000313" key="2">
    <source>
        <dbReference type="EMBL" id="ACQ79318.1"/>
    </source>
</evidence>
<dbReference type="CDD" id="cd00090">
    <property type="entry name" value="HTH_ARSR"/>
    <property type="match status" value="1"/>
</dbReference>
<dbReference type="PANTHER" id="PTHR38600:SF2">
    <property type="entry name" value="SLL0088 PROTEIN"/>
    <property type="match status" value="1"/>
</dbReference>
<keyword evidence="3" id="KW-1185">Reference proteome</keyword>
<dbReference type="AlphaFoldDB" id="C5C0D2"/>
<evidence type="ECO:0000259" key="1">
    <source>
        <dbReference type="PROSITE" id="PS50987"/>
    </source>
</evidence>
<name>C5C0D2_BEUC1</name>
<feature type="domain" description="HTH arsR-type" evidence="1">
    <location>
        <begin position="3"/>
        <end position="97"/>
    </location>
</feature>
<protein>
    <submittedName>
        <fullName evidence="2">Transcriptional regulator, ArsR family</fullName>
    </submittedName>
</protein>
<dbReference type="STRING" id="471853.Bcav_1057"/>
<dbReference type="SUPFAM" id="SSF46785">
    <property type="entry name" value="Winged helix' DNA-binding domain"/>
    <property type="match status" value="1"/>
</dbReference>
<gene>
    <name evidence="2" type="ordered locus">Bcav_1057</name>
</gene>
<dbReference type="OrthoDB" id="9806976at2"/>
<dbReference type="PANTHER" id="PTHR38600">
    <property type="entry name" value="TRANSCRIPTIONAL REGULATORY PROTEIN"/>
    <property type="match status" value="1"/>
</dbReference>
<reference evidence="2 3" key="1">
    <citation type="journal article" date="2009" name="Stand. Genomic Sci.">
        <title>Complete genome sequence of Beutenbergia cavernae type strain (HKI 0122).</title>
        <authorList>
            <person name="Land M."/>
            <person name="Pukall R."/>
            <person name="Abt B."/>
            <person name="Goker M."/>
            <person name="Rohde M."/>
            <person name="Glavina Del Rio T."/>
            <person name="Tice H."/>
            <person name="Copeland A."/>
            <person name="Cheng J.F."/>
            <person name="Lucas S."/>
            <person name="Chen F."/>
            <person name="Nolan M."/>
            <person name="Bruce D."/>
            <person name="Goodwin L."/>
            <person name="Pitluck S."/>
            <person name="Ivanova N."/>
            <person name="Mavromatis K."/>
            <person name="Ovchinnikova G."/>
            <person name="Pati A."/>
            <person name="Chen A."/>
            <person name="Palaniappan K."/>
            <person name="Hauser L."/>
            <person name="Chang Y.J."/>
            <person name="Jefferies C.C."/>
            <person name="Saunders E."/>
            <person name="Brettin T."/>
            <person name="Detter J.C."/>
            <person name="Han C."/>
            <person name="Chain P."/>
            <person name="Bristow J."/>
            <person name="Eisen J.A."/>
            <person name="Markowitz V."/>
            <person name="Hugenholtz P."/>
            <person name="Kyrpides N.C."/>
            <person name="Klenk H.P."/>
            <person name="Lapidus A."/>
        </authorList>
    </citation>
    <scope>NUCLEOTIDE SEQUENCE [LARGE SCALE GENOMIC DNA]</scope>
    <source>
        <strain evidence="3">ATCC BAA-8 / DSM 12333 / NBRC 16432</strain>
    </source>
</reference>
<dbReference type="Pfam" id="PF12840">
    <property type="entry name" value="HTH_20"/>
    <property type="match status" value="1"/>
</dbReference>